<evidence type="ECO:0000313" key="2">
    <source>
        <dbReference type="EMBL" id="KFE52448.1"/>
    </source>
</evidence>
<dbReference type="AlphaFoldDB" id="A0A085VAI5"/>
<dbReference type="InterPro" id="IPR004919">
    <property type="entry name" value="GmrSD_N"/>
</dbReference>
<feature type="domain" description="GmrSD restriction endonucleases N-terminal" evidence="1">
    <location>
        <begin position="35"/>
        <end position="134"/>
    </location>
</feature>
<gene>
    <name evidence="2" type="ORF">IV02_08425</name>
</gene>
<protein>
    <recommendedName>
        <fullName evidence="1">GmrSD restriction endonucleases N-terminal domain-containing protein</fullName>
    </recommendedName>
</protein>
<dbReference type="Pfam" id="PF03235">
    <property type="entry name" value="GmrSD_N"/>
    <property type="match status" value="1"/>
</dbReference>
<dbReference type="Proteomes" id="UP000028643">
    <property type="component" value="Unassembled WGS sequence"/>
</dbReference>
<evidence type="ECO:0000259" key="1">
    <source>
        <dbReference type="Pfam" id="PF03235"/>
    </source>
</evidence>
<evidence type="ECO:0000313" key="3">
    <source>
        <dbReference type="Proteomes" id="UP000028643"/>
    </source>
</evidence>
<sequence length="769" mass="87054">MSFFNPVEGNQNIRVVTLHQWLEWAAGHRANEWQVSLPMIQRGFVWKPAQILELWDTLFQGLPIGALLVSELEAGVHRTPLNGQASSAVDAGGSLALVDGQQRTLAMLAGWPIRQDTPISHRLWVDFADQPRSDERVSMRVTTRNQPFGFSRANPNSKLPLADRRKAQASWLAKNVDIADKQSCQLPSFRLTQPWSNQPSLPLDLRDLVRWWQGLNGDASLWKSKVLDRLKTQKSLTAESTVWALLDTAQQKTVARQIDELATGLLRLHESQIPLIRLDNRLFKVEINDNTEPPLALLFKRIGSNATRLSDDDYVYAILKHLRPEVHDLVSRLYRHRIEGNQQPSVASLMSPTDLAMSALRLAAACRSDGAEKRIDPVSPTKEEFHRLIKREGFLELLLPLLTKDAMERWFDLVLKYLEYQGGSDPGLPRHALPYLPRQLVQVLLRLAQVGYFDVDDPHDDNVRRSDVLRLVLYWWLCVYDQNKASLAAYKVIAKHTAYGDNMGSKIVRAIVEGSSGYKLFSPVSLRQRPRLTETPADESSKKARGWSRFKPDPDIPGDHLICEFWQRWHAPHTHRHSILLWLQRSYVSKLSGDPIAKRDEDTPYDYDHILPANHWSGWTGVTAGARFMDYCEQGGVIGNSIGNMRVWSSSDNRSDGAAAPASKLRLTDEIVEDALQASLDSQAREQLLGASAVDLLHTDLWVRCAPPVGKENRFWNLERAKAFERAVEQRALALFESLYEAAGFAEWKEIFEPVVPSVEVGHSQPPVL</sequence>
<dbReference type="PATRIC" id="fig|317.174.peg.1724"/>
<dbReference type="EMBL" id="JPQT01000097">
    <property type="protein sequence ID" value="KFE52448.1"/>
    <property type="molecule type" value="Genomic_DNA"/>
</dbReference>
<proteinExistence type="predicted"/>
<reference evidence="2 3" key="1">
    <citation type="submission" date="2014-07" db="EMBL/GenBank/DDBJ databases">
        <title>Draft Genome Sequences of Environmental Pseudomonas syringae strains.</title>
        <authorList>
            <person name="Baltrus D.A."/>
            <person name="Berge O."/>
            <person name="Morris C."/>
        </authorList>
    </citation>
    <scope>NUCLEOTIDE SEQUENCE [LARGE SCALE GENOMIC DNA]</scope>
    <source>
        <strain evidence="2 3">CEB003</strain>
    </source>
</reference>
<accession>A0A085VAI5</accession>
<comment type="caution">
    <text evidence="2">The sequence shown here is derived from an EMBL/GenBank/DDBJ whole genome shotgun (WGS) entry which is preliminary data.</text>
</comment>
<organism evidence="2 3">
    <name type="scientific">Pseudomonas syringae</name>
    <dbReference type="NCBI Taxonomy" id="317"/>
    <lineage>
        <taxon>Bacteria</taxon>
        <taxon>Pseudomonadati</taxon>
        <taxon>Pseudomonadota</taxon>
        <taxon>Gammaproteobacteria</taxon>
        <taxon>Pseudomonadales</taxon>
        <taxon>Pseudomonadaceae</taxon>
        <taxon>Pseudomonas</taxon>
    </lineage>
</organism>
<name>A0A085VAI5_PSESX</name>